<keyword evidence="2" id="KW-1185">Reference proteome</keyword>
<evidence type="ECO:0000313" key="2">
    <source>
        <dbReference type="Proteomes" id="UP000076842"/>
    </source>
</evidence>
<dbReference type="InParanoid" id="A0A165DT12"/>
<accession>A0A165DT12</accession>
<proteinExistence type="predicted"/>
<organism evidence="1 2">
    <name type="scientific">Calocera cornea HHB12733</name>
    <dbReference type="NCBI Taxonomy" id="1353952"/>
    <lineage>
        <taxon>Eukaryota</taxon>
        <taxon>Fungi</taxon>
        <taxon>Dikarya</taxon>
        <taxon>Basidiomycota</taxon>
        <taxon>Agaricomycotina</taxon>
        <taxon>Dacrymycetes</taxon>
        <taxon>Dacrymycetales</taxon>
        <taxon>Dacrymycetaceae</taxon>
        <taxon>Calocera</taxon>
    </lineage>
</organism>
<gene>
    <name evidence="1" type="ORF">CALCODRAFT_50486</name>
</gene>
<dbReference type="Proteomes" id="UP000076842">
    <property type="component" value="Unassembled WGS sequence"/>
</dbReference>
<name>A0A165DT12_9BASI</name>
<evidence type="ECO:0000313" key="1">
    <source>
        <dbReference type="EMBL" id="KZT53478.1"/>
    </source>
</evidence>
<protein>
    <submittedName>
        <fullName evidence="1">Uncharacterized protein</fullName>
    </submittedName>
</protein>
<dbReference type="EMBL" id="KV424036">
    <property type="protein sequence ID" value="KZT53478.1"/>
    <property type="molecule type" value="Genomic_DNA"/>
</dbReference>
<reference evidence="1 2" key="1">
    <citation type="journal article" date="2016" name="Mol. Biol. Evol.">
        <title>Comparative Genomics of Early-Diverging Mushroom-Forming Fungi Provides Insights into the Origins of Lignocellulose Decay Capabilities.</title>
        <authorList>
            <person name="Nagy L.G."/>
            <person name="Riley R."/>
            <person name="Tritt A."/>
            <person name="Adam C."/>
            <person name="Daum C."/>
            <person name="Floudas D."/>
            <person name="Sun H."/>
            <person name="Yadav J.S."/>
            <person name="Pangilinan J."/>
            <person name="Larsson K.H."/>
            <person name="Matsuura K."/>
            <person name="Barry K."/>
            <person name="Labutti K."/>
            <person name="Kuo R."/>
            <person name="Ohm R.A."/>
            <person name="Bhattacharya S.S."/>
            <person name="Shirouzu T."/>
            <person name="Yoshinaga Y."/>
            <person name="Martin F.M."/>
            <person name="Grigoriev I.V."/>
            <person name="Hibbett D.S."/>
        </authorList>
    </citation>
    <scope>NUCLEOTIDE SEQUENCE [LARGE SCALE GENOMIC DNA]</scope>
    <source>
        <strain evidence="1 2">HHB12733</strain>
    </source>
</reference>
<sequence length="109" mass="11747">MLRVTHGCGSSRPTCSLDVLREKRRTTRTSAPSLSEQRCPHPIKGVGAMQQCRARQRWAEAALSSCLGGREDVAGASVSARSIALQSALWLSVLVRGVPSRSARDMGRT</sequence>
<dbReference type="AlphaFoldDB" id="A0A165DT12"/>